<sequence>MEEAAAEETACEAARAEAARLARAFLAAWSAHDAAALGALFAPDADFVNVTGLWWHGAERIARVHGVAFSSYFASAVLTEERLETRALGPRAALVRARVRMEGQRAPDGSVAGARRAMLLFVAQAGAAGWRLVAVQNTDVVEGAETMLAGPEGLGGARYA</sequence>
<evidence type="ECO:0000313" key="2">
    <source>
        <dbReference type="EMBL" id="SFI37929.1"/>
    </source>
</evidence>
<dbReference type="AlphaFoldDB" id="A0A1I3HQR2"/>
<feature type="domain" description="DUF4440" evidence="1">
    <location>
        <begin position="20"/>
        <end position="131"/>
    </location>
</feature>
<accession>A0A1I3HQR2</accession>
<dbReference type="OrthoDB" id="122531at2"/>
<keyword evidence="3" id="KW-1185">Reference proteome</keyword>
<dbReference type="NCBIfam" id="TIGR02246">
    <property type="entry name" value="SgcJ/EcaC family oxidoreductase"/>
    <property type="match status" value="1"/>
</dbReference>
<organism evidence="2 3">
    <name type="scientific">Albimonas pacifica</name>
    <dbReference type="NCBI Taxonomy" id="1114924"/>
    <lineage>
        <taxon>Bacteria</taxon>
        <taxon>Pseudomonadati</taxon>
        <taxon>Pseudomonadota</taxon>
        <taxon>Alphaproteobacteria</taxon>
        <taxon>Rhodobacterales</taxon>
        <taxon>Paracoccaceae</taxon>
        <taxon>Albimonas</taxon>
    </lineage>
</organism>
<dbReference type="EMBL" id="FOQH01000006">
    <property type="protein sequence ID" value="SFI37929.1"/>
    <property type="molecule type" value="Genomic_DNA"/>
</dbReference>
<dbReference type="Gene3D" id="3.10.450.50">
    <property type="match status" value="1"/>
</dbReference>
<dbReference type="STRING" id="1114924.SAMN05216258_106119"/>
<gene>
    <name evidence="2" type="ORF">SAMN05216258_106119</name>
</gene>
<name>A0A1I3HQR2_9RHOB</name>
<protein>
    <recommendedName>
        <fullName evidence="1">DUF4440 domain-containing protein</fullName>
    </recommendedName>
</protein>
<dbReference type="Proteomes" id="UP000199377">
    <property type="component" value="Unassembled WGS sequence"/>
</dbReference>
<dbReference type="SUPFAM" id="SSF54427">
    <property type="entry name" value="NTF2-like"/>
    <property type="match status" value="1"/>
</dbReference>
<reference evidence="2 3" key="1">
    <citation type="submission" date="2016-10" db="EMBL/GenBank/DDBJ databases">
        <authorList>
            <person name="de Groot N.N."/>
        </authorList>
    </citation>
    <scope>NUCLEOTIDE SEQUENCE [LARGE SCALE GENOMIC DNA]</scope>
    <source>
        <strain evidence="2 3">CGMCC 1.11030</strain>
    </source>
</reference>
<evidence type="ECO:0000259" key="1">
    <source>
        <dbReference type="Pfam" id="PF14534"/>
    </source>
</evidence>
<evidence type="ECO:0000313" key="3">
    <source>
        <dbReference type="Proteomes" id="UP000199377"/>
    </source>
</evidence>
<dbReference type="InterPro" id="IPR032710">
    <property type="entry name" value="NTF2-like_dom_sf"/>
</dbReference>
<dbReference type="InterPro" id="IPR011944">
    <property type="entry name" value="Steroid_delta5-4_isomerase"/>
</dbReference>
<dbReference type="RefSeq" id="WP_092860480.1">
    <property type="nucleotide sequence ID" value="NZ_FOQH01000006.1"/>
</dbReference>
<dbReference type="InterPro" id="IPR027843">
    <property type="entry name" value="DUF4440"/>
</dbReference>
<proteinExistence type="predicted"/>
<dbReference type="Pfam" id="PF14534">
    <property type="entry name" value="DUF4440"/>
    <property type="match status" value="1"/>
</dbReference>